<evidence type="ECO:0000313" key="3">
    <source>
        <dbReference type="Proteomes" id="UP000826722"/>
    </source>
</evidence>
<feature type="compositionally biased region" description="Polar residues" evidence="1">
    <location>
        <begin position="196"/>
        <end position="207"/>
    </location>
</feature>
<dbReference type="Proteomes" id="UP000826722">
    <property type="component" value="Chromosome"/>
</dbReference>
<feature type="region of interest" description="Disordered" evidence="1">
    <location>
        <begin position="39"/>
        <end position="63"/>
    </location>
</feature>
<feature type="region of interest" description="Disordered" evidence="1">
    <location>
        <begin position="181"/>
        <end position="231"/>
    </location>
</feature>
<accession>A0A8D5G387</accession>
<evidence type="ECO:0008006" key="4">
    <source>
        <dbReference type="Google" id="ProtNLM"/>
    </source>
</evidence>
<reference evidence="2" key="1">
    <citation type="journal article" date="2021" name="Arch. Microbiol.">
        <title>Methyloradius palustris gen. nov., sp. nov., a methanol-oxidizing bacterium isolated from snow.</title>
        <authorList>
            <person name="Miyadera T."/>
            <person name="Kojima H."/>
            <person name="Fukui M."/>
        </authorList>
    </citation>
    <scope>NUCLEOTIDE SEQUENCE</scope>
    <source>
        <strain evidence="2">Zm11</strain>
    </source>
</reference>
<gene>
    <name evidence="2" type="ORF">ZMTM_11740</name>
</gene>
<dbReference type="AlphaFoldDB" id="A0A8D5G387"/>
<evidence type="ECO:0000256" key="1">
    <source>
        <dbReference type="SAM" id="MobiDB-lite"/>
    </source>
</evidence>
<evidence type="ECO:0000313" key="2">
    <source>
        <dbReference type="EMBL" id="BCM24915.1"/>
    </source>
</evidence>
<organism evidence="2 3">
    <name type="scientific">Methyloradius palustris</name>
    <dbReference type="NCBI Taxonomy" id="2778876"/>
    <lineage>
        <taxon>Bacteria</taxon>
        <taxon>Pseudomonadati</taxon>
        <taxon>Pseudomonadota</taxon>
        <taxon>Betaproteobacteria</taxon>
        <taxon>Nitrosomonadales</taxon>
        <taxon>Methylophilaceae</taxon>
        <taxon>Methyloradius</taxon>
    </lineage>
</organism>
<protein>
    <recommendedName>
        <fullName evidence="4">DUF4124 domain-containing protein</fullName>
    </recommendedName>
</protein>
<proteinExistence type="predicted"/>
<name>A0A8D5G387_9PROT</name>
<keyword evidence="3" id="KW-1185">Reference proteome</keyword>
<dbReference type="KEGG" id="mpau:ZMTM_11740"/>
<dbReference type="EMBL" id="AP024110">
    <property type="protein sequence ID" value="BCM24915.1"/>
    <property type="molecule type" value="Genomic_DNA"/>
</dbReference>
<sequence>MTICANNVYAEVYKCQSGKKTVYSDKPCAVNTQQTITDIDTNRDADNNDASDNPAETPKQQGKISALNKQLDGAVKSAIANGDLVRASALASTDEQRGWVNQAQKEEKKALQGRTEADLMAEKAASSDCKNAKQALQTAADGFPDSNEIAAKTSLMRTACGVKEPEPVIYSNPTPRFYGYPHNQGMPTYGSHLPTYPSQQHSPSNPVDTPKPKPDNSSKRFPPAEDTYPKH</sequence>